<accession>A0A0G3HBZ7</accession>
<dbReference type="Proteomes" id="UP000035548">
    <property type="component" value="Chromosome"/>
</dbReference>
<proteinExistence type="predicted"/>
<dbReference type="AlphaFoldDB" id="A0A0G3HBZ7"/>
<dbReference type="Gene3D" id="2.40.30.10">
    <property type="entry name" value="Translation factors"/>
    <property type="match status" value="1"/>
</dbReference>
<evidence type="ECO:0000259" key="1">
    <source>
        <dbReference type="PROSITE" id="PS51384"/>
    </source>
</evidence>
<dbReference type="InterPro" id="IPR039374">
    <property type="entry name" value="SIP_fam"/>
</dbReference>
<dbReference type="InterPro" id="IPR037257">
    <property type="entry name" value="T2SS_E_N_sf"/>
</dbReference>
<dbReference type="InterPro" id="IPR013113">
    <property type="entry name" value="SIP_FAD-bd"/>
</dbReference>
<sequence>MSRGITGAIVKALRIKDLTCTVTDIDVEAPALRAIRVSCPELIDRHRPMAGEFLHCWLPMPGHPRRQVLRPYSITDIDYTAGEFTIRVLLHLPEGPGTAWATTVAAGDTFAAVYHGSRPFIIPTPLPEEYVLVADASGIPYVNALAPFLAETTPVKVWLLDFQPSDHAIPLADDDDRITVEWVGPTREALRTKAQAADWAGRYPVIVSESKLTRALRRYLLHNGLVSKEYIYVRPFWAVGHTPPVRRLVTV</sequence>
<dbReference type="InterPro" id="IPR039261">
    <property type="entry name" value="FNR_nucleotide-bd"/>
</dbReference>
<dbReference type="Gene3D" id="3.40.50.80">
    <property type="entry name" value="Nucleotide-binding domain of ferredoxin-NADP reductase (FNR) module"/>
    <property type="match status" value="1"/>
</dbReference>
<keyword evidence="3" id="KW-1185">Reference proteome</keyword>
<dbReference type="EMBL" id="CP011546">
    <property type="protein sequence ID" value="AKK10210.1"/>
    <property type="molecule type" value="Genomic_DNA"/>
</dbReference>
<dbReference type="InterPro" id="IPR017938">
    <property type="entry name" value="Riboflavin_synthase-like_b-brl"/>
</dbReference>
<dbReference type="PANTHER" id="PTHR30157">
    <property type="entry name" value="FERRIC REDUCTASE, NADPH-DEPENDENT"/>
    <property type="match status" value="1"/>
</dbReference>
<dbReference type="SUPFAM" id="SSF63380">
    <property type="entry name" value="Riboflavin synthase domain-like"/>
    <property type="match status" value="1"/>
</dbReference>
<evidence type="ECO:0000313" key="2">
    <source>
        <dbReference type="EMBL" id="AKK10210.1"/>
    </source>
</evidence>
<feature type="domain" description="FAD-binding FR-type" evidence="1">
    <location>
        <begin position="15"/>
        <end position="126"/>
    </location>
</feature>
<dbReference type="STRING" id="1072256.CUTER_00945"/>
<dbReference type="Pfam" id="PF08021">
    <property type="entry name" value="FAD_binding_9"/>
    <property type="match status" value="1"/>
</dbReference>
<dbReference type="CDD" id="cd06193">
    <property type="entry name" value="siderophore_interacting"/>
    <property type="match status" value="1"/>
</dbReference>
<dbReference type="PROSITE" id="PS51384">
    <property type="entry name" value="FAD_FR"/>
    <property type="match status" value="1"/>
</dbReference>
<dbReference type="InterPro" id="IPR007037">
    <property type="entry name" value="SIP_rossman_dom"/>
</dbReference>
<protein>
    <submittedName>
        <fullName evidence="2">Siderophore-interacting protein</fullName>
    </submittedName>
</protein>
<organism evidence="2 3">
    <name type="scientific">Corynebacterium uterequi</name>
    <dbReference type="NCBI Taxonomy" id="1072256"/>
    <lineage>
        <taxon>Bacteria</taxon>
        <taxon>Bacillati</taxon>
        <taxon>Actinomycetota</taxon>
        <taxon>Actinomycetes</taxon>
        <taxon>Mycobacteriales</taxon>
        <taxon>Corynebacteriaceae</taxon>
        <taxon>Corynebacterium</taxon>
    </lineage>
</organism>
<dbReference type="PANTHER" id="PTHR30157:SF0">
    <property type="entry name" value="NADPH-DEPENDENT FERRIC-CHELATE REDUCTASE"/>
    <property type="match status" value="1"/>
</dbReference>
<dbReference type="GO" id="GO:0016491">
    <property type="term" value="F:oxidoreductase activity"/>
    <property type="evidence" value="ECO:0007669"/>
    <property type="project" value="InterPro"/>
</dbReference>
<dbReference type="PATRIC" id="fig|1072256.5.peg.178"/>
<dbReference type="KEGG" id="cut:CUTER_00945"/>
<dbReference type="Pfam" id="PF04954">
    <property type="entry name" value="SIP"/>
    <property type="match status" value="1"/>
</dbReference>
<evidence type="ECO:0000313" key="3">
    <source>
        <dbReference type="Proteomes" id="UP000035548"/>
    </source>
</evidence>
<gene>
    <name evidence="2" type="ORF">CUTER_00945</name>
</gene>
<name>A0A0G3HBZ7_9CORY</name>
<dbReference type="InterPro" id="IPR017927">
    <property type="entry name" value="FAD-bd_FR_type"/>
</dbReference>
<dbReference type="RefSeq" id="WP_047258841.1">
    <property type="nucleotide sequence ID" value="NZ_CP011546.1"/>
</dbReference>
<dbReference type="OrthoDB" id="3291337at2"/>
<dbReference type="SUPFAM" id="SSF160246">
    <property type="entry name" value="EspE N-terminal domain-like"/>
    <property type="match status" value="1"/>
</dbReference>
<reference evidence="2 3" key="1">
    <citation type="journal article" date="2015" name="Genome Announc.">
        <title>Virulence Factor Genes Detected in the Complete Genome Sequence of Corynebacterium uterequi DSM 45634, Isolated from the Uterus of a Maiden Mare.</title>
        <authorList>
            <person name="Ruckert C."/>
            <person name="Kriete M."/>
            <person name="Jaenicke S."/>
            <person name="Winkler A."/>
            <person name="Tauch A."/>
        </authorList>
    </citation>
    <scope>NUCLEOTIDE SEQUENCE [LARGE SCALE GENOMIC DNA]</scope>
    <source>
        <strain evidence="2 3">DSM 45634</strain>
    </source>
</reference>
<reference evidence="3" key="2">
    <citation type="submission" date="2015-05" db="EMBL/GenBank/DDBJ databases">
        <title>Complete genome sequence of Corynebacterium uterequi DSM 45634, isolated from the uterus of a maiden mare.</title>
        <authorList>
            <person name="Ruckert C."/>
            <person name="Albersmeier A."/>
            <person name="Winkler A."/>
            <person name="Tauch A."/>
        </authorList>
    </citation>
    <scope>NUCLEOTIDE SEQUENCE [LARGE SCALE GENOMIC DNA]</scope>
    <source>
        <strain evidence="3">DSM 45634</strain>
    </source>
</reference>